<evidence type="ECO:0000313" key="12">
    <source>
        <dbReference type="Proteomes" id="UP000294613"/>
    </source>
</evidence>
<evidence type="ECO:0000256" key="4">
    <source>
        <dbReference type="ARBA" id="ARBA00022832"/>
    </source>
</evidence>
<comment type="catalytic activity">
    <reaction evidence="8">
        <text>apo-[ACP] + CoA = holo-[ACP] + adenosine 3',5'-bisphosphate + H(+)</text>
        <dbReference type="Rhea" id="RHEA:12068"/>
        <dbReference type="Rhea" id="RHEA-COMP:9685"/>
        <dbReference type="Rhea" id="RHEA-COMP:9690"/>
        <dbReference type="ChEBI" id="CHEBI:15378"/>
        <dbReference type="ChEBI" id="CHEBI:29999"/>
        <dbReference type="ChEBI" id="CHEBI:57287"/>
        <dbReference type="ChEBI" id="CHEBI:58343"/>
        <dbReference type="ChEBI" id="CHEBI:64479"/>
        <dbReference type="EC" id="2.7.8.7"/>
    </reaction>
</comment>
<dbReference type="GO" id="GO:0008897">
    <property type="term" value="F:holo-[acyl-carrier-protein] synthase activity"/>
    <property type="evidence" value="ECO:0007669"/>
    <property type="project" value="UniProtKB-UniRule"/>
</dbReference>
<dbReference type="GO" id="GO:0006633">
    <property type="term" value="P:fatty acid biosynthetic process"/>
    <property type="evidence" value="ECO:0007669"/>
    <property type="project" value="UniProtKB-UniRule"/>
</dbReference>
<keyword evidence="8" id="KW-0963">Cytoplasm</keyword>
<dbReference type="SUPFAM" id="SSF56214">
    <property type="entry name" value="4'-phosphopantetheinyl transferase"/>
    <property type="match status" value="1"/>
</dbReference>
<evidence type="ECO:0000256" key="2">
    <source>
        <dbReference type="ARBA" id="ARBA00022679"/>
    </source>
</evidence>
<comment type="cofactor">
    <cofactor evidence="8">
        <name>Mg(2+)</name>
        <dbReference type="ChEBI" id="CHEBI:18420"/>
    </cofactor>
</comment>
<keyword evidence="6 8" id="KW-0443">Lipid metabolism</keyword>
<sequence>MIIGVGTDMIEIERVRKACGKQAFFTRCFSVREQEMIRGQMEKAAGNFAVKEAVAKVFGTGFSGFRPGDIEVLRDERGKPYVNLLRGAKEAAVSAGIVKIHVSITNTDCYAVAFAVGEGE</sequence>
<keyword evidence="7 8" id="KW-0275">Fatty acid biosynthesis</keyword>
<dbReference type="EC" id="2.7.8.7" evidence="8"/>
<evidence type="ECO:0000256" key="1">
    <source>
        <dbReference type="ARBA" id="ARBA00022516"/>
    </source>
</evidence>
<dbReference type="GO" id="GO:0000287">
    <property type="term" value="F:magnesium ion binding"/>
    <property type="evidence" value="ECO:0007669"/>
    <property type="project" value="UniProtKB-UniRule"/>
</dbReference>
<keyword evidence="3 8" id="KW-0479">Metal-binding</keyword>
<evidence type="ECO:0000256" key="5">
    <source>
        <dbReference type="ARBA" id="ARBA00022842"/>
    </source>
</evidence>
<dbReference type="GO" id="GO:0005737">
    <property type="term" value="C:cytoplasm"/>
    <property type="evidence" value="ECO:0007669"/>
    <property type="project" value="UniProtKB-SubCell"/>
</dbReference>
<dbReference type="AlphaFoldDB" id="A0A4R3JTK9"/>
<comment type="subcellular location">
    <subcellularLocation>
        <location evidence="8">Cytoplasm</location>
    </subcellularLocation>
</comment>
<dbReference type="Proteomes" id="UP000702954">
    <property type="component" value="Unassembled WGS sequence"/>
</dbReference>
<dbReference type="NCBIfam" id="TIGR00556">
    <property type="entry name" value="pantethn_trn"/>
    <property type="match status" value="1"/>
</dbReference>
<keyword evidence="2 8" id="KW-0808">Transferase</keyword>
<dbReference type="HAMAP" id="MF_00101">
    <property type="entry name" value="AcpS"/>
    <property type="match status" value="1"/>
</dbReference>
<dbReference type="Gene3D" id="3.90.470.20">
    <property type="entry name" value="4'-phosphopantetheinyl transferase domain"/>
    <property type="match status" value="1"/>
</dbReference>
<dbReference type="NCBIfam" id="TIGR00516">
    <property type="entry name" value="acpS"/>
    <property type="match status" value="1"/>
</dbReference>
<keyword evidence="1 8" id="KW-0444">Lipid biosynthesis</keyword>
<evidence type="ECO:0000256" key="8">
    <source>
        <dbReference type="HAMAP-Rule" id="MF_00101"/>
    </source>
</evidence>
<comment type="similarity">
    <text evidence="8">Belongs to the P-Pant transferase superfamily. AcpS family.</text>
</comment>
<evidence type="ECO:0000313" key="11">
    <source>
        <dbReference type="EMBL" id="TCS69292.1"/>
    </source>
</evidence>
<reference evidence="10 13" key="1">
    <citation type="journal article" date="2018" name="Int. J. Syst. Evol. Microbiol.">
        <title>Draft Genome Sequence of Faecalimonas umbilicata JCM 30896T, an Acetate-Producing Bacterium Isolated from Human Feces.</title>
        <authorList>
            <person name="Sakamoto M."/>
            <person name="Ikeyama N."/>
            <person name="Yuki M."/>
            <person name="Ohkuma M."/>
        </authorList>
    </citation>
    <scope>NUCLEOTIDE SEQUENCE [LARGE SCALE GENOMIC DNA]</scope>
    <source>
        <strain evidence="10 13">EGH7</strain>
    </source>
</reference>
<dbReference type="InterPro" id="IPR008278">
    <property type="entry name" value="4-PPantetheinyl_Trfase_dom"/>
</dbReference>
<evidence type="ECO:0000256" key="7">
    <source>
        <dbReference type="ARBA" id="ARBA00023160"/>
    </source>
</evidence>
<dbReference type="InterPro" id="IPR037143">
    <property type="entry name" value="4-PPantetheinyl_Trfase_dom_sf"/>
</dbReference>
<dbReference type="Pfam" id="PF01648">
    <property type="entry name" value="ACPS"/>
    <property type="match status" value="1"/>
</dbReference>
<keyword evidence="4 8" id="KW-0276">Fatty acid metabolism</keyword>
<comment type="function">
    <text evidence="8">Transfers the 4'-phosphopantetheine moiety from coenzyme A to a Ser of acyl-carrier-protein.</text>
</comment>
<dbReference type="EMBL" id="BHEO01000008">
    <property type="protein sequence ID" value="GBU06244.1"/>
    <property type="molecule type" value="Genomic_DNA"/>
</dbReference>
<evidence type="ECO:0000313" key="13">
    <source>
        <dbReference type="Proteomes" id="UP000702954"/>
    </source>
</evidence>
<keyword evidence="5 8" id="KW-0460">Magnesium</keyword>
<comment type="caution">
    <text evidence="11">The sequence shown here is derived from an EMBL/GenBank/DDBJ whole genome shotgun (WGS) entry which is preliminary data.</text>
</comment>
<gene>
    <name evidence="8 10" type="primary">acpS</name>
    <name evidence="11" type="ORF">EDD74_10447</name>
    <name evidence="10" type="ORF">FAEUMB_27850</name>
</gene>
<feature type="binding site" evidence="8">
    <location>
        <position position="52"/>
    </location>
    <ligand>
        <name>Mg(2+)</name>
        <dbReference type="ChEBI" id="CHEBI:18420"/>
    </ligand>
</feature>
<dbReference type="InterPro" id="IPR004568">
    <property type="entry name" value="Ppantetheine-prot_Trfase_dom"/>
</dbReference>
<evidence type="ECO:0000259" key="9">
    <source>
        <dbReference type="Pfam" id="PF01648"/>
    </source>
</evidence>
<feature type="domain" description="4'-phosphopantetheinyl transferase" evidence="9">
    <location>
        <begin position="4"/>
        <end position="108"/>
    </location>
</feature>
<evidence type="ECO:0000313" key="10">
    <source>
        <dbReference type="EMBL" id="GBU06244.1"/>
    </source>
</evidence>
<feature type="binding site" evidence="8">
    <location>
        <position position="8"/>
    </location>
    <ligand>
        <name>Mg(2+)</name>
        <dbReference type="ChEBI" id="CHEBI:18420"/>
    </ligand>
</feature>
<dbReference type="Proteomes" id="UP000294613">
    <property type="component" value="Unassembled WGS sequence"/>
</dbReference>
<name>A0A4R3JTK9_9FIRM</name>
<protein>
    <recommendedName>
        <fullName evidence="8">Holo-[acyl-carrier-protein] synthase</fullName>
        <shortName evidence="8">Holo-ACP synthase</shortName>
        <ecNumber evidence="8">2.7.8.7</ecNumber>
    </recommendedName>
    <alternativeName>
        <fullName evidence="8">4'-phosphopantetheinyl transferase AcpS</fullName>
    </alternativeName>
</protein>
<dbReference type="InterPro" id="IPR002582">
    <property type="entry name" value="ACPS"/>
</dbReference>
<evidence type="ECO:0000256" key="3">
    <source>
        <dbReference type="ARBA" id="ARBA00022723"/>
    </source>
</evidence>
<dbReference type="RefSeq" id="WP_008975418.1">
    <property type="nucleotide sequence ID" value="NZ_BHEO01000008.1"/>
</dbReference>
<accession>A0A4R3JTK9</accession>
<keyword evidence="13" id="KW-1185">Reference proteome</keyword>
<organism evidence="11 12">
    <name type="scientific">Faecalimonas umbilicata</name>
    <dbReference type="NCBI Taxonomy" id="1912855"/>
    <lineage>
        <taxon>Bacteria</taxon>
        <taxon>Bacillati</taxon>
        <taxon>Bacillota</taxon>
        <taxon>Clostridia</taxon>
        <taxon>Lachnospirales</taxon>
        <taxon>Lachnospiraceae</taxon>
        <taxon>Faecalimonas</taxon>
    </lineage>
</organism>
<dbReference type="EMBL" id="SLZV01000004">
    <property type="protein sequence ID" value="TCS69292.1"/>
    <property type="molecule type" value="Genomic_DNA"/>
</dbReference>
<proteinExistence type="inferred from homology"/>
<reference evidence="11 12" key="2">
    <citation type="submission" date="2019-03" db="EMBL/GenBank/DDBJ databases">
        <title>Genomic Encyclopedia of Type Strains, Phase IV (KMG-IV): sequencing the most valuable type-strain genomes for metagenomic binning, comparative biology and taxonomic classification.</title>
        <authorList>
            <person name="Goeker M."/>
        </authorList>
    </citation>
    <scope>NUCLEOTIDE SEQUENCE [LARGE SCALE GENOMIC DNA]</scope>
    <source>
        <strain evidence="11 12">DSM 103426</strain>
    </source>
</reference>
<evidence type="ECO:0000256" key="6">
    <source>
        <dbReference type="ARBA" id="ARBA00023098"/>
    </source>
</evidence>